<keyword evidence="2" id="KW-1185">Reference proteome</keyword>
<evidence type="ECO:0000313" key="2">
    <source>
        <dbReference type="Proteomes" id="UP001596333"/>
    </source>
</evidence>
<evidence type="ECO:0000313" key="1">
    <source>
        <dbReference type="EMBL" id="MFC6890410.1"/>
    </source>
</evidence>
<name>A0ABD5ULY8_9EURY</name>
<dbReference type="Proteomes" id="UP001596333">
    <property type="component" value="Unassembled WGS sequence"/>
</dbReference>
<sequence>MRCSSCETREAHHRAVVDIHDGTVLGGYCRPCERTHFGETFEHGEWGGDSRCLLCGDSGRFALALREIEFVETPDGEIRHESLPVDSDTPRLCGSHLRSVLGVAVDAETEQLRLPEMGSVSHPP</sequence>
<gene>
    <name evidence="1" type="ORF">ACFQEY_15545</name>
</gene>
<dbReference type="RefSeq" id="WP_379770310.1">
    <property type="nucleotide sequence ID" value="NZ_JBHSXI010000023.1"/>
</dbReference>
<dbReference type="AlphaFoldDB" id="A0ABD5ULY8"/>
<dbReference type="EMBL" id="JBHSXI010000023">
    <property type="protein sequence ID" value="MFC6890410.1"/>
    <property type="molecule type" value="Genomic_DNA"/>
</dbReference>
<organism evidence="1 2">
    <name type="scientific">Halorubrum trueperi</name>
    <dbReference type="NCBI Taxonomy" id="2004704"/>
    <lineage>
        <taxon>Archaea</taxon>
        <taxon>Methanobacteriati</taxon>
        <taxon>Methanobacteriota</taxon>
        <taxon>Stenosarchaea group</taxon>
        <taxon>Halobacteria</taxon>
        <taxon>Halobacteriales</taxon>
        <taxon>Haloferacaceae</taxon>
        <taxon>Halorubrum</taxon>
    </lineage>
</organism>
<proteinExistence type="predicted"/>
<reference evidence="1 2" key="1">
    <citation type="journal article" date="2019" name="Int. J. Syst. Evol. Microbiol.">
        <title>The Global Catalogue of Microorganisms (GCM) 10K type strain sequencing project: providing services to taxonomists for standard genome sequencing and annotation.</title>
        <authorList>
            <consortium name="The Broad Institute Genomics Platform"/>
            <consortium name="The Broad Institute Genome Sequencing Center for Infectious Disease"/>
            <person name="Wu L."/>
            <person name="Ma J."/>
        </authorList>
    </citation>
    <scope>NUCLEOTIDE SEQUENCE [LARGE SCALE GENOMIC DNA]</scope>
    <source>
        <strain evidence="1 2">Y73</strain>
    </source>
</reference>
<comment type="caution">
    <text evidence="1">The sequence shown here is derived from an EMBL/GenBank/DDBJ whole genome shotgun (WGS) entry which is preliminary data.</text>
</comment>
<accession>A0ABD5ULY8</accession>
<protein>
    <submittedName>
        <fullName evidence="1">Uncharacterized protein</fullName>
    </submittedName>
</protein>